<feature type="transmembrane region" description="Helical" evidence="7">
    <location>
        <begin position="25"/>
        <end position="49"/>
    </location>
</feature>
<evidence type="ECO:0000313" key="10">
    <source>
        <dbReference type="Proteomes" id="UP000612362"/>
    </source>
</evidence>
<organism evidence="9 10">
    <name type="scientific">Ktedonospora formicarum</name>
    <dbReference type="NCBI Taxonomy" id="2778364"/>
    <lineage>
        <taxon>Bacteria</taxon>
        <taxon>Bacillati</taxon>
        <taxon>Chloroflexota</taxon>
        <taxon>Ktedonobacteria</taxon>
        <taxon>Ktedonobacterales</taxon>
        <taxon>Ktedonobacteraceae</taxon>
        <taxon>Ktedonospora</taxon>
    </lineage>
</organism>
<name>A0A8J3IHP9_9CHLR</name>
<feature type="transmembrane region" description="Helical" evidence="7">
    <location>
        <begin position="346"/>
        <end position="366"/>
    </location>
</feature>
<evidence type="ECO:0000256" key="6">
    <source>
        <dbReference type="ARBA" id="ARBA00023136"/>
    </source>
</evidence>
<dbReference type="Pfam" id="PF07690">
    <property type="entry name" value="MFS_1"/>
    <property type="match status" value="1"/>
</dbReference>
<keyword evidence="4 7" id="KW-0812">Transmembrane</keyword>
<keyword evidence="5 7" id="KW-1133">Transmembrane helix</keyword>
<dbReference type="InterPro" id="IPR011701">
    <property type="entry name" value="MFS"/>
</dbReference>
<sequence length="490" mass="51128">MSSTESFSLSTKEAQQGARDSRRRWASLIVLCAALFLEAMNLSGINVQLPVMSQSLHLSTATAQFVVSAYLVTYAGFLLLGGRIADRFDRRLVFIGGVALFGFASLAGGLALEPTLLIVARALQGIGAAFTAPAALSIITTTFDQGPERNKALGIYSGMGASGFALGAVASGVLTSVLGWRWGFFEYVIIAALVILLAPILVAKSPNSGVTTRKLDFPGTIAITAGLLLLVYTVGEANEVAVSQTLGDMALALILLVIFLVIEAYVRMPILPLGIFRSRALAFANLVALTFLAAFTSLLFIATLYLQNILGYSPFQTGLVFVPMGIVAIIGSNLAPQLMNRLGAKLTLVLGMLLLAAGIALTALTLTEGTFWNILFPSLLIGIGLSLAFPPMTSAAVVDIQAADQGLASGLITTSQQLGGALGLALVTAVDAACTPKIAATHSTAAVINQALISGFQPALLLAAIMAFLGMLLALVGIKGHFSRKQRQRI</sequence>
<dbReference type="PROSITE" id="PS50850">
    <property type="entry name" value="MFS"/>
    <property type="match status" value="1"/>
</dbReference>
<keyword evidence="6 7" id="KW-0472">Membrane</keyword>
<dbReference type="AlphaFoldDB" id="A0A8J3IHP9"/>
<dbReference type="Proteomes" id="UP000612362">
    <property type="component" value="Unassembled WGS sequence"/>
</dbReference>
<dbReference type="InterPro" id="IPR020846">
    <property type="entry name" value="MFS_dom"/>
</dbReference>
<feature type="transmembrane region" description="Helical" evidence="7">
    <location>
        <begin position="184"/>
        <end position="203"/>
    </location>
</feature>
<dbReference type="InterPro" id="IPR036259">
    <property type="entry name" value="MFS_trans_sf"/>
</dbReference>
<feature type="transmembrane region" description="Helical" evidence="7">
    <location>
        <begin position="118"/>
        <end position="141"/>
    </location>
</feature>
<comment type="subcellular location">
    <subcellularLocation>
        <location evidence="1">Cell membrane</location>
        <topology evidence="1">Multi-pass membrane protein</topology>
    </subcellularLocation>
</comment>
<keyword evidence="10" id="KW-1185">Reference proteome</keyword>
<evidence type="ECO:0000256" key="1">
    <source>
        <dbReference type="ARBA" id="ARBA00004651"/>
    </source>
</evidence>
<evidence type="ECO:0000256" key="3">
    <source>
        <dbReference type="ARBA" id="ARBA00022475"/>
    </source>
</evidence>
<feature type="transmembrane region" description="Helical" evidence="7">
    <location>
        <begin position="280"/>
        <end position="306"/>
    </location>
</feature>
<accession>A0A8J3IHP9</accession>
<feature type="transmembrane region" description="Helical" evidence="7">
    <location>
        <begin position="312"/>
        <end position="334"/>
    </location>
</feature>
<evidence type="ECO:0000256" key="5">
    <source>
        <dbReference type="ARBA" id="ARBA00022989"/>
    </source>
</evidence>
<feature type="transmembrane region" description="Helical" evidence="7">
    <location>
        <begin position="92"/>
        <end position="112"/>
    </location>
</feature>
<protein>
    <submittedName>
        <fullName evidence="9">MFS transporter</fullName>
    </submittedName>
</protein>
<comment type="caution">
    <text evidence="9">The sequence shown here is derived from an EMBL/GenBank/DDBJ whole genome shotgun (WGS) entry which is preliminary data.</text>
</comment>
<feature type="transmembrane region" description="Helical" evidence="7">
    <location>
        <begin position="418"/>
        <end position="439"/>
    </location>
</feature>
<dbReference type="PANTHER" id="PTHR42718">
    <property type="entry name" value="MAJOR FACILITATOR SUPERFAMILY MULTIDRUG TRANSPORTER MFSC"/>
    <property type="match status" value="1"/>
</dbReference>
<feature type="transmembrane region" description="Helical" evidence="7">
    <location>
        <begin position="153"/>
        <end position="178"/>
    </location>
</feature>
<evidence type="ECO:0000259" key="8">
    <source>
        <dbReference type="PROSITE" id="PS50850"/>
    </source>
</evidence>
<feature type="transmembrane region" description="Helical" evidence="7">
    <location>
        <begin position="215"/>
        <end position="234"/>
    </location>
</feature>
<evidence type="ECO:0000256" key="2">
    <source>
        <dbReference type="ARBA" id="ARBA00022448"/>
    </source>
</evidence>
<evidence type="ECO:0000256" key="7">
    <source>
        <dbReference type="SAM" id="Phobius"/>
    </source>
</evidence>
<dbReference type="SUPFAM" id="SSF103473">
    <property type="entry name" value="MFS general substrate transporter"/>
    <property type="match status" value="1"/>
</dbReference>
<dbReference type="CDD" id="cd17321">
    <property type="entry name" value="MFS_MMR_MDR_like"/>
    <property type="match status" value="1"/>
</dbReference>
<feature type="transmembrane region" description="Helical" evidence="7">
    <location>
        <begin position="372"/>
        <end position="398"/>
    </location>
</feature>
<keyword evidence="3" id="KW-1003">Cell membrane</keyword>
<feature type="transmembrane region" description="Helical" evidence="7">
    <location>
        <begin position="249"/>
        <end position="268"/>
    </location>
</feature>
<feature type="transmembrane region" description="Helical" evidence="7">
    <location>
        <begin position="459"/>
        <end position="478"/>
    </location>
</feature>
<dbReference type="GO" id="GO:0022857">
    <property type="term" value="F:transmembrane transporter activity"/>
    <property type="evidence" value="ECO:0007669"/>
    <property type="project" value="InterPro"/>
</dbReference>
<evidence type="ECO:0000256" key="4">
    <source>
        <dbReference type="ARBA" id="ARBA00022692"/>
    </source>
</evidence>
<dbReference type="Gene3D" id="1.20.1250.20">
    <property type="entry name" value="MFS general substrate transporter like domains"/>
    <property type="match status" value="1"/>
</dbReference>
<dbReference type="EMBL" id="BNJF01000011">
    <property type="protein sequence ID" value="GHO51354.1"/>
    <property type="molecule type" value="Genomic_DNA"/>
</dbReference>
<keyword evidence="2" id="KW-0813">Transport</keyword>
<evidence type="ECO:0000313" key="9">
    <source>
        <dbReference type="EMBL" id="GHO51354.1"/>
    </source>
</evidence>
<dbReference type="PANTHER" id="PTHR42718:SF46">
    <property type="entry name" value="BLR6921 PROTEIN"/>
    <property type="match status" value="1"/>
</dbReference>
<reference evidence="9" key="1">
    <citation type="submission" date="2020-10" db="EMBL/GenBank/DDBJ databases">
        <title>Taxonomic study of unclassified bacteria belonging to the class Ktedonobacteria.</title>
        <authorList>
            <person name="Yabe S."/>
            <person name="Wang C.M."/>
            <person name="Zheng Y."/>
            <person name="Sakai Y."/>
            <person name="Cavaletti L."/>
            <person name="Monciardini P."/>
            <person name="Donadio S."/>
        </authorList>
    </citation>
    <scope>NUCLEOTIDE SEQUENCE</scope>
    <source>
        <strain evidence="9">SOSP1-1</strain>
    </source>
</reference>
<dbReference type="GO" id="GO:0005886">
    <property type="term" value="C:plasma membrane"/>
    <property type="evidence" value="ECO:0007669"/>
    <property type="project" value="UniProtKB-SubCell"/>
</dbReference>
<feature type="transmembrane region" description="Helical" evidence="7">
    <location>
        <begin position="61"/>
        <end position="80"/>
    </location>
</feature>
<proteinExistence type="predicted"/>
<feature type="domain" description="Major facilitator superfamily (MFS) profile" evidence="8">
    <location>
        <begin position="27"/>
        <end position="482"/>
    </location>
</feature>
<gene>
    <name evidence="9" type="ORF">KSX_95170</name>
</gene>
<dbReference type="Gene3D" id="1.20.1720.10">
    <property type="entry name" value="Multidrug resistance protein D"/>
    <property type="match status" value="1"/>
</dbReference>
<dbReference type="RefSeq" id="WP_220200271.1">
    <property type="nucleotide sequence ID" value="NZ_BNJF01000011.1"/>
</dbReference>